<accession>A0A1Y5RJZ8</accession>
<evidence type="ECO:0000313" key="4">
    <source>
        <dbReference type="Proteomes" id="UP000193307"/>
    </source>
</evidence>
<reference evidence="3 4" key="1">
    <citation type="submission" date="2017-03" db="EMBL/GenBank/DDBJ databases">
        <authorList>
            <person name="Afonso C.L."/>
            <person name="Miller P.J."/>
            <person name="Scott M.A."/>
            <person name="Spackman E."/>
            <person name="Goraichik I."/>
            <person name="Dimitrov K.M."/>
            <person name="Suarez D.L."/>
            <person name="Swayne D.E."/>
        </authorList>
    </citation>
    <scope>NUCLEOTIDE SEQUENCE [LARGE SCALE GENOMIC DNA]</scope>
    <source>
        <strain evidence="3 4">CECT 7971</strain>
    </source>
</reference>
<dbReference type="Pfam" id="PF11127">
    <property type="entry name" value="YgaP-like_TM"/>
    <property type="match status" value="1"/>
</dbReference>
<name>A0A1Y5RJZ8_9RHOB</name>
<evidence type="ECO:0000313" key="3">
    <source>
        <dbReference type="EMBL" id="SLN19393.1"/>
    </source>
</evidence>
<gene>
    <name evidence="3" type="ORF">PAM7971_00541</name>
</gene>
<sequence>MFSKNVGKTDRLIRIIVGLALLAGFVVSPDASYRWLYLIGIVPLATGLMSSCALYSLFGLNTCSAKK</sequence>
<feature type="transmembrane region" description="Helical" evidence="1">
    <location>
        <begin position="12"/>
        <end position="29"/>
    </location>
</feature>
<dbReference type="OrthoDB" id="9804804at2"/>
<keyword evidence="1" id="KW-1133">Transmembrane helix</keyword>
<dbReference type="AlphaFoldDB" id="A0A1Y5RJZ8"/>
<dbReference type="STRING" id="658057.SAMN04488032_101109"/>
<keyword evidence="1" id="KW-0472">Membrane</keyword>
<feature type="domain" description="Inner membrane protein YgaP-like transmembrane" evidence="2">
    <location>
        <begin position="3"/>
        <end position="66"/>
    </location>
</feature>
<feature type="transmembrane region" description="Helical" evidence="1">
    <location>
        <begin position="35"/>
        <end position="58"/>
    </location>
</feature>
<organism evidence="3 4">
    <name type="scientific">Pacificibacter marinus</name>
    <dbReference type="NCBI Taxonomy" id="658057"/>
    <lineage>
        <taxon>Bacteria</taxon>
        <taxon>Pseudomonadati</taxon>
        <taxon>Pseudomonadota</taxon>
        <taxon>Alphaproteobacteria</taxon>
        <taxon>Rhodobacterales</taxon>
        <taxon>Roseobacteraceae</taxon>
        <taxon>Pacificibacter</taxon>
    </lineage>
</organism>
<dbReference type="RefSeq" id="WP_085847426.1">
    <property type="nucleotide sequence ID" value="NZ_FNZV01000001.1"/>
</dbReference>
<dbReference type="InterPro" id="IPR021309">
    <property type="entry name" value="YgaP-like_TM"/>
</dbReference>
<keyword evidence="1" id="KW-0812">Transmembrane</keyword>
<dbReference type="Proteomes" id="UP000193307">
    <property type="component" value="Unassembled WGS sequence"/>
</dbReference>
<proteinExistence type="predicted"/>
<evidence type="ECO:0000259" key="2">
    <source>
        <dbReference type="Pfam" id="PF11127"/>
    </source>
</evidence>
<dbReference type="EMBL" id="FWFW01000001">
    <property type="protein sequence ID" value="SLN19393.1"/>
    <property type="molecule type" value="Genomic_DNA"/>
</dbReference>
<keyword evidence="4" id="KW-1185">Reference proteome</keyword>
<protein>
    <recommendedName>
        <fullName evidence="2">Inner membrane protein YgaP-like transmembrane domain-containing protein</fullName>
    </recommendedName>
</protein>
<evidence type="ECO:0000256" key="1">
    <source>
        <dbReference type="SAM" id="Phobius"/>
    </source>
</evidence>